<reference evidence="2" key="1">
    <citation type="submission" date="2021-05" db="EMBL/GenBank/DDBJ databases">
        <title>A free-living protist that lacks canonical eukaryotic 1 DNA replication and segregation systems.</title>
        <authorList>
            <person name="Salas-Leiva D.E."/>
            <person name="Tromer E.C."/>
            <person name="Curtis B.A."/>
            <person name="Jerlstrom-Hultqvist J."/>
            <person name="Kolisko M."/>
            <person name="Yi Z."/>
            <person name="Salas-Leiva J.S."/>
            <person name="Gallot-Lavallee L."/>
            <person name="Kops G.J.P.L."/>
            <person name="Archibald J.M."/>
            <person name="Simpson A.G.B."/>
            <person name="Roger A.J."/>
        </authorList>
    </citation>
    <scope>NUCLEOTIDE SEQUENCE</scope>
    <source>
        <strain evidence="2">BICM</strain>
    </source>
</reference>
<keyword evidence="3" id="KW-1185">Reference proteome</keyword>
<evidence type="ECO:0000256" key="1">
    <source>
        <dbReference type="SAM" id="Phobius"/>
    </source>
</evidence>
<keyword evidence="1" id="KW-0472">Membrane</keyword>
<sequence length="494" mass="56227">MSSGIRWRGSVNPLNFVMQDAHFQAFSQSFHELRSFQEEEEEEEIEHSKVLLVFDWFLGHFTGVSILSRPVFVDPTVHDRDPINQLRSVKLMFFSKLASIERRVGLRTRLVFDYLDYLLLWSVVIGVLGVLPAAPQLFSSYFSYKAEDWWMTPFAVINGLNAARFVSPGIWWPWVCMLALVALLIAVQPALFSLWTAYTYLVRRKRDPHLPLSHAFLLDSTNNELKAKMPSALHAALITVTTTVFIIGLVAPFAVAVLLSLVVLPPARPRFDPDVPMNGYVWQTVGSVALVAAIDVVGFQAASPLSFVLARFEMHRTRAAKRMVRNIRVLLFKFTLTWVSLTILAVVAPGCSMEAMTYFLMLLLLFHSLGYTLTFIAIPWAMKKFYKIRYEAASTYLEICFKYFLMVQLIGVFPPGSVFVAFIWALEILIQRTRLCQIAKLPKKSDYSLRRHIVFWANLATMLSIFSFPSGLLWLPLGKWTGPYTECQNGGIIE</sequence>
<keyword evidence="1" id="KW-0812">Transmembrane</keyword>
<comment type="caution">
    <text evidence="2">The sequence shown here is derived from an EMBL/GenBank/DDBJ whole genome shotgun (WGS) entry which is preliminary data.</text>
</comment>
<proteinExistence type="predicted"/>
<gene>
    <name evidence="2" type="ORF">J8273_4600</name>
</gene>
<feature type="transmembrane region" description="Helical" evidence="1">
    <location>
        <begin position="114"/>
        <end position="134"/>
    </location>
</feature>
<dbReference type="Proteomes" id="UP000717585">
    <property type="component" value="Unassembled WGS sequence"/>
</dbReference>
<feature type="transmembrane region" description="Helical" evidence="1">
    <location>
        <begin position="356"/>
        <end position="382"/>
    </location>
</feature>
<protein>
    <submittedName>
        <fullName evidence="2">G protein-coupled receptor, rhodopsin-like</fullName>
    </submittedName>
</protein>
<feature type="transmembrane region" description="Helical" evidence="1">
    <location>
        <begin position="235"/>
        <end position="264"/>
    </location>
</feature>
<feature type="transmembrane region" description="Helical" evidence="1">
    <location>
        <begin position="330"/>
        <end position="350"/>
    </location>
</feature>
<feature type="transmembrane region" description="Helical" evidence="1">
    <location>
        <begin position="453"/>
        <end position="475"/>
    </location>
</feature>
<dbReference type="EMBL" id="JAHDYR010000019">
    <property type="protein sequence ID" value="KAG9394000.1"/>
    <property type="molecule type" value="Genomic_DNA"/>
</dbReference>
<feature type="transmembrane region" description="Helical" evidence="1">
    <location>
        <begin position="171"/>
        <end position="198"/>
    </location>
</feature>
<feature type="transmembrane region" description="Helical" evidence="1">
    <location>
        <begin position="284"/>
        <end position="309"/>
    </location>
</feature>
<evidence type="ECO:0000313" key="3">
    <source>
        <dbReference type="Proteomes" id="UP000717585"/>
    </source>
</evidence>
<keyword evidence="1" id="KW-1133">Transmembrane helix</keyword>
<feature type="transmembrane region" description="Helical" evidence="1">
    <location>
        <begin position="403"/>
        <end position="425"/>
    </location>
</feature>
<keyword evidence="2" id="KW-0675">Receptor</keyword>
<organism evidence="2 3">
    <name type="scientific">Carpediemonas membranifera</name>
    <dbReference type="NCBI Taxonomy" id="201153"/>
    <lineage>
        <taxon>Eukaryota</taxon>
        <taxon>Metamonada</taxon>
        <taxon>Carpediemonas-like organisms</taxon>
        <taxon>Carpediemonas</taxon>
    </lineage>
</organism>
<dbReference type="AlphaFoldDB" id="A0A8J6E9Y9"/>
<name>A0A8J6E9Y9_9EUKA</name>
<evidence type="ECO:0000313" key="2">
    <source>
        <dbReference type="EMBL" id="KAG9394000.1"/>
    </source>
</evidence>
<accession>A0A8J6E9Y9</accession>